<evidence type="ECO:0008006" key="5">
    <source>
        <dbReference type="Google" id="ProtNLM"/>
    </source>
</evidence>
<reference evidence="3 4" key="1">
    <citation type="submission" date="2019-09" db="EMBL/GenBank/DDBJ databases">
        <title>Draft genome sequences of 48 bacterial type strains from the CCUG.</title>
        <authorList>
            <person name="Tunovic T."/>
            <person name="Pineiro-Iglesias B."/>
            <person name="Unosson C."/>
            <person name="Inganas E."/>
            <person name="Ohlen M."/>
            <person name="Cardew S."/>
            <person name="Jensie-Markopoulos S."/>
            <person name="Salva-Serra F."/>
            <person name="Jaen-Luchoro D."/>
            <person name="Karlsson R."/>
            <person name="Svensson-Stadler L."/>
            <person name="Chun J."/>
            <person name="Moore E."/>
        </authorList>
    </citation>
    <scope>NUCLEOTIDE SEQUENCE [LARGE SCALE GENOMIC DNA]</scope>
    <source>
        <strain evidence="3 4">CCUG 48643</strain>
    </source>
</reference>
<accession>A0A7V7TFJ9</accession>
<feature type="domain" description="Phage tail fibre protein N-terminal" evidence="1">
    <location>
        <begin position="9"/>
        <end position="162"/>
    </location>
</feature>
<dbReference type="InterPro" id="IPR013830">
    <property type="entry name" value="SGNH_hydro"/>
</dbReference>
<evidence type="ECO:0000313" key="4">
    <source>
        <dbReference type="Proteomes" id="UP000423756"/>
    </source>
</evidence>
<evidence type="ECO:0000259" key="1">
    <source>
        <dbReference type="Pfam" id="PF12571"/>
    </source>
</evidence>
<feature type="domain" description="SGNH hydrolase-type esterase" evidence="2">
    <location>
        <begin position="292"/>
        <end position="512"/>
    </location>
</feature>
<dbReference type="SUPFAM" id="SSF52266">
    <property type="entry name" value="SGNH hydrolase"/>
    <property type="match status" value="1"/>
</dbReference>
<dbReference type="Pfam" id="PF12571">
    <property type="entry name" value="Phage_tail_fib"/>
    <property type="match status" value="1"/>
</dbReference>
<dbReference type="GO" id="GO:0016788">
    <property type="term" value="F:hydrolase activity, acting on ester bonds"/>
    <property type="evidence" value="ECO:0007669"/>
    <property type="project" value="UniProtKB-ARBA"/>
</dbReference>
<dbReference type="PANTHER" id="PTHR30383">
    <property type="entry name" value="THIOESTERASE 1/PROTEASE 1/LYSOPHOSPHOLIPASE L1"/>
    <property type="match status" value="1"/>
</dbReference>
<dbReference type="InterPro" id="IPR022225">
    <property type="entry name" value="Phage_tail_fibre_N"/>
</dbReference>
<comment type="caution">
    <text evidence="3">The sequence shown here is derived from an EMBL/GenBank/DDBJ whole genome shotgun (WGS) entry which is preliminary data.</text>
</comment>
<dbReference type="AlphaFoldDB" id="A0A7V7TFJ9"/>
<proteinExistence type="predicted"/>
<organism evidence="3 4">
    <name type="scientific">Vibrio chagasii</name>
    <dbReference type="NCBI Taxonomy" id="170679"/>
    <lineage>
        <taxon>Bacteria</taxon>
        <taxon>Pseudomonadati</taxon>
        <taxon>Pseudomonadota</taxon>
        <taxon>Gammaproteobacteria</taxon>
        <taxon>Vibrionales</taxon>
        <taxon>Vibrionaceae</taxon>
        <taxon>Vibrio</taxon>
    </lineage>
</organism>
<name>A0A7V7TFJ9_9VIBR</name>
<dbReference type="Gene3D" id="3.40.50.1110">
    <property type="entry name" value="SGNH hydrolase"/>
    <property type="match status" value="1"/>
</dbReference>
<gene>
    <name evidence="3" type="ORF">F7Q91_19005</name>
</gene>
<dbReference type="EMBL" id="VZPX01000047">
    <property type="protein sequence ID" value="KAB0476531.1"/>
    <property type="molecule type" value="Genomic_DNA"/>
</dbReference>
<protein>
    <recommendedName>
        <fullName evidence="5">SGNH hydrolase-type esterase domain-containing protein</fullName>
    </recommendedName>
</protein>
<dbReference type="CDD" id="cd00229">
    <property type="entry name" value="SGNH_hydrolase"/>
    <property type="match status" value="1"/>
</dbReference>
<sequence>MSTTPESQQQFGSILTVLGENAEQNGKLQNKQISFTHIAIGDANDTYVQPDRAQTSLVNELARIPVNSVDVLQPTPDSVPMLKVEAILPDDVNDLIIREFAAVAEFNGGTYLHAVGNCARIYVPKPLNNGNVATPVTLEMIFVITSAEPIIEIDPNIVTASREWTTINFATVIKNVEQLKKYRGTTPGQQVELLGYHAEGDGGGGALIWMTNPPHSANDATVFDSGSASGYWVRRNLTITPEQAGWQPNKNGPARIRELLNAGVSFAKPKRLTSLQGQAARWAAGQKAPICFFGDSTTDGRITTIDGVTLASKWNIDRLVGNAVPDGLVYDHDDTEVPNAYPNVMQRILREFHANDLIRVYNAGYRGKQAQDGWAVNNVHNAVYGNATYADLEWVGIMFGLNDSAASTDPELLERRTYVENQALILDAFARGVQPAMMSCPPSNNTAESGDYGNNNEVNELVDQVKRRLAHEYGIEFLDVNHAIKHWIYNNGDKIAFSSASSDGLHLNDIGHLKKAEFLFKTAERENVPTLIEDRHCFDVVHSAVRYALSRSDISSSDPMRGANKLYQNGMIQENDVGKVLGKDVIDLWVWNERRDHSLVYRAYKDQQAKFELADRVDLPRVLVESQLFTAQEYHRKVIFDDVSPDCIGHTGSGRSDFPCFIGKLRYGLNRIRIQIPPTAQKLFENDIVTGYLKIGWLDFIADRQENRYPVMHYNNGFSYMDKAHWRDVVAGRGRVVHPPIDTNVPYNYVRNIISPSLHGFNTYSLKKPGDVVEFRFEANFPLGTGVALAWNKMEDANSYPSEFDKNNMFSSGGVLIFYVSAAVGDYVRFAFLNPANNGIPTIPLFETGVALAELQGKTLLVRMQLRADYTIQLTLLRTDLTQLFEGTITDPVVIGEIATAYCGGSFSSGSSAQGVFELDYLQLREYHEPLA</sequence>
<evidence type="ECO:0000313" key="3">
    <source>
        <dbReference type="EMBL" id="KAB0476531.1"/>
    </source>
</evidence>
<dbReference type="Proteomes" id="UP000423756">
    <property type="component" value="Unassembled WGS sequence"/>
</dbReference>
<dbReference type="RefSeq" id="WP_150897833.1">
    <property type="nucleotide sequence ID" value="NZ_VZPX01000047.1"/>
</dbReference>
<dbReference type="InterPro" id="IPR036514">
    <property type="entry name" value="SGNH_hydro_sf"/>
</dbReference>
<evidence type="ECO:0000259" key="2">
    <source>
        <dbReference type="Pfam" id="PF13472"/>
    </source>
</evidence>
<dbReference type="Pfam" id="PF13472">
    <property type="entry name" value="Lipase_GDSL_2"/>
    <property type="match status" value="1"/>
</dbReference>
<dbReference type="InterPro" id="IPR051532">
    <property type="entry name" value="Ester_Hydrolysis_Enzymes"/>
</dbReference>